<dbReference type="Gene3D" id="2.60.200.20">
    <property type="match status" value="1"/>
</dbReference>
<dbReference type="EMBL" id="KB822718">
    <property type="protein sequence ID" value="ETN42429.1"/>
    <property type="molecule type" value="Genomic_DNA"/>
</dbReference>
<dbReference type="InterPro" id="IPR000253">
    <property type="entry name" value="FHA_dom"/>
</dbReference>
<dbReference type="SUPFAM" id="SSF49879">
    <property type="entry name" value="SMAD/FHA domain"/>
    <property type="match status" value="1"/>
</dbReference>
<dbReference type="STRING" id="1220924.W2S3C4"/>
<feature type="compositionally biased region" description="Basic and acidic residues" evidence="1">
    <location>
        <begin position="1"/>
        <end position="12"/>
    </location>
</feature>
<dbReference type="RefSeq" id="XP_008714165.1">
    <property type="nucleotide sequence ID" value="XM_008715943.1"/>
</dbReference>
<dbReference type="SMART" id="SM00240">
    <property type="entry name" value="FHA"/>
    <property type="match status" value="1"/>
</dbReference>
<dbReference type="Proteomes" id="UP000030752">
    <property type="component" value="Unassembled WGS sequence"/>
</dbReference>
<feature type="compositionally biased region" description="Basic and acidic residues" evidence="1">
    <location>
        <begin position="157"/>
        <end position="172"/>
    </location>
</feature>
<sequence length="339" mass="39263">MSDSHYQRDNGRPRARPRSPSGRDSPEHYARDPRSKDSQHDRRHKRSRSRSQERPRKRRSVTPEQRYSRHRSSSPIYKPRRNESRSPEYRNGARASPRPQSRSRDARNGHHRGGDRRKDDHHHRRRPHSRSHSPKPLERSRGPLPSQNDAFTGVDSDTYKDKDGNVQKKEKPNWAPTGRLAAAANTIRTANRSIVLKFHEPPEARKPPASQPWRMYVFKGDEILETIELGSQSCWLFGREPAVCDVMLEHGSSSKQHAVWQWRWREERGEWGEKKGRVKGYVLDLESVNGTTVNGVDIGKAKYYEVRNGDVVKFGHSEREYLVQLPPREDKKDEGGTAG</sequence>
<dbReference type="PROSITE" id="PS50006">
    <property type="entry name" value="FHA_DOMAIN"/>
    <property type="match status" value="1"/>
</dbReference>
<dbReference type="PANTHER" id="PTHR23308">
    <property type="entry name" value="NUCLEAR INHIBITOR OF PROTEIN PHOSPHATASE-1"/>
    <property type="match status" value="1"/>
</dbReference>
<feature type="compositionally biased region" description="Basic and acidic residues" evidence="1">
    <location>
        <begin position="24"/>
        <end position="40"/>
    </location>
</feature>
<dbReference type="VEuPathDB" id="FungiDB:HMPREF1541_01584"/>
<gene>
    <name evidence="3" type="ORF">HMPREF1541_01584</name>
</gene>
<organism evidence="3 4">
    <name type="scientific">Cyphellophora europaea (strain CBS 101466)</name>
    <name type="common">Phialophora europaea</name>
    <dbReference type="NCBI Taxonomy" id="1220924"/>
    <lineage>
        <taxon>Eukaryota</taxon>
        <taxon>Fungi</taxon>
        <taxon>Dikarya</taxon>
        <taxon>Ascomycota</taxon>
        <taxon>Pezizomycotina</taxon>
        <taxon>Eurotiomycetes</taxon>
        <taxon>Chaetothyriomycetidae</taxon>
        <taxon>Chaetothyriales</taxon>
        <taxon>Cyphellophoraceae</taxon>
        <taxon>Cyphellophora</taxon>
    </lineage>
</organism>
<feature type="compositionally biased region" description="Basic residues" evidence="1">
    <location>
        <begin position="41"/>
        <end position="60"/>
    </location>
</feature>
<dbReference type="AlphaFoldDB" id="W2S3C4"/>
<dbReference type="CDD" id="cd22676">
    <property type="entry name" value="FHA_SNIP1_DDL-like"/>
    <property type="match status" value="1"/>
</dbReference>
<feature type="region of interest" description="Disordered" evidence="1">
    <location>
        <begin position="1"/>
        <end position="177"/>
    </location>
</feature>
<name>W2S3C4_CYPE1</name>
<dbReference type="eggNOG" id="KOG1882">
    <property type="taxonomic scope" value="Eukaryota"/>
</dbReference>
<dbReference type="OrthoDB" id="444265at2759"/>
<protein>
    <recommendedName>
        <fullName evidence="2">FHA domain-containing protein</fullName>
    </recommendedName>
</protein>
<accession>W2S3C4</accession>
<keyword evidence="4" id="KW-1185">Reference proteome</keyword>
<proteinExistence type="predicted"/>
<reference evidence="3 4" key="1">
    <citation type="submission" date="2013-03" db="EMBL/GenBank/DDBJ databases">
        <title>The Genome Sequence of Phialophora europaea CBS 101466.</title>
        <authorList>
            <consortium name="The Broad Institute Genomics Platform"/>
            <person name="Cuomo C."/>
            <person name="de Hoog S."/>
            <person name="Gorbushina A."/>
            <person name="Walker B."/>
            <person name="Young S.K."/>
            <person name="Zeng Q."/>
            <person name="Gargeya S."/>
            <person name="Fitzgerald M."/>
            <person name="Haas B."/>
            <person name="Abouelleil A."/>
            <person name="Allen A.W."/>
            <person name="Alvarado L."/>
            <person name="Arachchi H.M."/>
            <person name="Berlin A.M."/>
            <person name="Chapman S.B."/>
            <person name="Gainer-Dewar J."/>
            <person name="Goldberg J."/>
            <person name="Griggs A."/>
            <person name="Gujja S."/>
            <person name="Hansen M."/>
            <person name="Howarth C."/>
            <person name="Imamovic A."/>
            <person name="Ireland A."/>
            <person name="Larimer J."/>
            <person name="McCowan C."/>
            <person name="Murphy C."/>
            <person name="Pearson M."/>
            <person name="Poon T.W."/>
            <person name="Priest M."/>
            <person name="Roberts A."/>
            <person name="Saif S."/>
            <person name="Shea T."/>
            <person name="Sisk P."/>
            <person name="Sykes S."/>
            <person name="Wortman J."/>
            <person name="Nusbaum C."/>
            <person name="Birren B."/>
        </authorList>
    </citation>
    <scope>NUCLEOTIDE SEQUENCE [LARGE SCALE GENOMIC DNA]</scope>
    <source>
        <strain evidence="3 4">CBS 101466</strain>
    </source>
</reference>
<dbReference type="InParanoid" id="W2S3C4"/>
<evidence type="ECO:0000313" key="3">
    <source>
        <dbReference type="EMBL" id="ETN42429.1"/>
    </source>
</evidence>
<dbReference type="GeneID" id="19968923"/>
<evidence type="ECO:0000313" key="4">
    <source>
        <dbReference type="Proteomes" id="UP000030752"/>
    </source>
</evidence>
<feature type="domain" description="FHA" evidence="2">
    <location>
        <begin position="235"/>
        <end position="298"/>
    </location>
</feature>
<evidence type="ECO:0000259" key="2">
    <source>
        <dbReference type="PROSITE" id="PS50006"/>
    </source>
</evidence>
<feature type="compositionally biased region" description="Basic residues" evidence="1">
    <location>
        <begin position="109"/>
        <end position="133"/>
    </location>
</feature>
<dbReference type="Pfam" id="PF00498">
    <property type="entry name" value="FHA"/>
    <property type="match status" value="1"/>
</dbReference>
<dbReference type="HOGENOM" id="CLU_022457_0_1_1"/>
<evidence type="ECO:0000256" key="1">
    <source>
        <dbReference type="SAM" id="MobiDB-lite"/>
    </source>
</evidence>
<dbReference type="InterPro" id="IPR050923">
    <property type="entry name" value="Cell_Proc_Reg/RNA_Proc"/>
</dbReference>
<dbReference type="InterPro" id="IPR008984">
    <property type="entry name" value="SMAD_FHA_dom_sf"/>
</dbReference>